<evidence type="ECO:0008006" key="3">
    <source>
        <dbReference type="Google" id="ProtNLM"/>
    </source>
</evidence>
<reference evidence="1 2" key="1">
    <citation type="submission" date="2020-08" db="EMBL/GenBank/DDBJ databases">
        <title>Genomic Encyclopedia of Type Strains, Phase IV (KMG-IV): sequencing the most valuable type-strain genomes for metagenomic binning, comparative biology and taxonomic classification.</title>
        <authorList>
            <person name="Goeker M."/>
        </authorList>
    </citation>
    <scope>NUCLEOTIDE SEQUENCE [LARGE SCALE GENOMIC DNA]</scope>
    <source>
        <strain evidence="1 2">DSM 40141</strain>
    </source>
</reference>
<sequence length="227" mass="23693">MEAHDAVDRTAFPAGARTAEPSAAWLAAAADDPAQAYTEWGERGVALLPLGRRFDAVRIPEVLVRAALRAHGTVDGPMVLDPGNGMYYALVPPQSTETWACAFGACLGRGAHLGVPHPSRLGPPGAHWVVPPCAHEPSVLATARIVRELIELGRREVEGAAAVPREQCGWCKEETGRPVKVGLIHGGSGGGGDVHACPGCVAAHRLMALADHPADSDGTPRRVPGRS</sequence>
<keyword evidence="2" id="KW-1185">Reference proteome</keyword>
<comment type="caution">
    <text evidence="1">The sequence shown here is derived from an EMBL/GenBank/DDBJ whole genome shotgun (WGS) entry which is preliminary data.</text>
</comment>
<dbReference type="RefSeq" id="WP_185028896.1">
    <property type="nucleotide sequence ID" value="NZ_BNBN01000007.1"/>
</dbReference>
<protein>
    <recommendedName>
        <fullName evidence="3">DNA primase/polymerase bifunctional N-terminal domain-containing protein</fullName>
    </recommendedName>
</protein>
<dbReference type="EMBL" id="JACHEM010000004">
    <property type="protein sequence ID" value="MBB6435370.1"/>
    <property type="molecule type" value="Genomic_DNA"/>
</dbReference>
<organism evidence="1 2">
    <name type="scientific">Streptomyces candidus</name>
    <dbReference type="NCBI Taxonomy" id="67283"/>
    <lineage>
        <taxon>Bacteria</taxon>
        <taxon>Bacillati</taxon>
        <taxon>Actinomycetota</taxon>
        <taxon>Actinomycetes</taxon>
        <taxon>Kitasatosporales</taxon>
        <taxon>Streptomycetaceae</taxon>
        <taxon>Streptomyces</taxon>
    </lineage>
</organism>
<accession>A0A7X0HCZ3</accession>
<dbReference type="AlphaFoldDB" id="A0A7X0HCZ3"/>
<proteinExistence type="predicted"/>
<evidence type="ECO:0000313" key="1">
    <source>
        <dbReference type="EMBL" id="MBB6435370.1"/>
    </source>
</evidence>
<dbReference type="Proteomes" id="UP000540423">
    <property type="component" value="Unassembled WGS sequence"/>
</dbReference>
<evidence type="ECO:0000313" key="2">
    <source>
        <dbReference type="Proteomes" id="UP000540423"/>
    </source>
</evidence>
<gene>
    <name evidence="1" type="ORF">HNQ79_001827</name>
</gene>
<name>A0A7X0HCZ3_9ACTN</name>